<gene>
    <name evidence="1" type="ORF">XAP6984_600026</name>
    <name evidence="2" type="ORF">XAP7430_560026</name>
</gene>
<comment type="caution">
    <text evidence="2">The sequence shown here is derived from an EMBL/GenBank/DDBJ whole genome shotgun (WGS) entry which is preliminary data.</text>
</comment>
<evidence type="ECO:0000313" key="1">
    <source>
        <dbReference type="EMBL" id="SON85067.1"/>
    </source>
</evidence>
<reference evidence="3 4" key="1">
    <citation type="submission" date="2017-10" db="EMBL/GenBank/DDBJ databases">
        <authorList>
            <person name="Regsiter A."/>
            <person name="William W."/>
        </authorList>
    </citation>
    <scope>NUCLEOTIDE SEQUENCE [LARGE SCALE GENOMIC DNA]</scope>
    <source>
        <strain evidence="1 4">CFBP6984</strain>
        <strain evidence="2 3">CFBP7430</strain>
    </source>
</reference>
<dbReference type="EMBL" id="OCYS01000112">
    <property type="protein sequence ID" value="SON91434.1"/>
    <property type="molecule type" value="Genomic_DNA"/>
</dbReference>
<dbReference type="AlphaFoldDB" id="A0AB38E3W4"/>
<protein>
    <submittedName>
        <fullName evidence="2">Uncharacterized protein</fullName>
    </submittedName>
</protein>
<organism evidence="2 3">
    <name type="scientific">Xanthomonas campestris pv. phaseoli</name>
    <dbReference type="NCBI Taxonomy" id="317013"/>
    <lineage>
        <taxon>Bacteria</taxon>
        <taxon>Pseudomonadati</taxon>
        <taxon>Pseudomonadota</taxon>
        <taxon>Gammaproteobacteria</taxon>
        <taxon>Lysobacterales</taxon>
        <taxon>Lysobacteraceae</taxon>
        <taxon>Xanthomonas</taxon>
    </lineage>
</organism>
<proteinExistence type="predicted"/>
<dbReference type="Proteomes" id="UP000234181">
    <property type="component" value="Unassembled WGS sequence"/>
</dbReference>
<keyword evidence="4" id="KW-1185">Reference proteome</keyword>
<sequence>MVLAALAAELQPRASAFEKFHVPVAQRGQPVGAIAARVFGVAHAHQGVGQQRHHDRQHLFAREARQQQIATQAPPQFGQRSAEGDHAFELALAAYLRPLGVIAILLAPPGIAPGGLQMPVGLGADPHFGIGRRNRQRTNALQGLGIGNALPVGIAVTEALAGLAAADAGLLIVDVGQPGRTRGGPGLRYSGCACHGGRGDGGAGGDRRELAGGTDGDCGIANNTFGFHCAQVEGLAAIVGRSKTRLRQRYDNAVCASHARRVTLCLCLGIPLCWSDRCALFYLLLA</sequence>
<name>A0AB38E3W4_XANCH</name>
<evidence type="ECO:0000313" key="3">
    <source>
        <dbReference type="Proteomes" id="UP000234166"/>
    </source>
</evidence>
<evidence type="ECO:0000313" key="4">
    <source>
        <dbReference type="Proteomes" id="UP000234181"/>
    </source>
</evidence>
<evidence type="ECO:0000313" key="2">
    <source>
        <dbReference type="EMBL" id="SON91434.1"/>
    </source>
</evidence>
<accession>A0AB38E3W4</accession>
<dbReference type="EMBL" id="OCYT01000118">
    <property type="protein sequence ID" value="SON85067.1"/>
    <property type="molecule type" value="Genomic_DNA"/>
</dbReference>
<dbReference type="Proteomes" id="UP000234166">
    <property type="component" value="Unassembled WGS sequence"/>
</dbReference>